<organism evidence="1 2">
    <name type="scientific">Paenibacillus terrae</name>
    <dbReference type="NCBI Taxonomy" id="159743"/>
    <lineage>
        <taxon>Bacteria</taxon>
        <taxon>Bacillati</taxon>
        <taxon>Bacillota</taxon>
        <taxon>Bacilli</taxon>
        <taxon>Bacillales</taxon>
        <taxon>Paenibacillaceae</taxon>
        <taxon>Paenibacillus</taxon>
    </lineage>
</organism>
<proteinExistence type="predicted"/>
<dbReference type="Proteomes" id="UP000032534">
    <property type="component" value="Unassembled WGS sequence"/>
</dbReference>
<name>A0A0D7WVS6_9BACL</name>
<dbReference type="PATRIC" id="fig|159743.3.peg.5181"/>
<dbReference type="EMBL" id="JTHP01000061">
    <property type="protein sequence ID" value="KJD43291.1"/>
    <property type="molecule type" value="Genomic_DNA"/>
</dbReference>
<comment type="caution">
    <text evidence="1">The sequence shown here is derived from an EMBL/GenBank/DDBJ whole genome shotgun (WGS) entry which is preliminary data.</text>
</comment>
<evidence type="ECO:0000313" key="1">
    <source>
        <dbReference type="EMBL" id="KJD43291.1"/>
    </source>
</evidence>
<evidence type="ECO:0000313" key="2">
    <source>
        <dbReference type="Proteomes" id="UP000032534"/>
    </source>
</evidence>
<protein>
    <submittedName>
        <fullName evidence="1">Uncharacterized protein</fullName>
    </submittedName>
</protein>
<accession>A0A0D7WVS6</accession>
<dbReference type="AlphaFoldDB" id="A0A0D7WVS6"/>
<gene>
    <name evidence="1" type="ORF">QD47_23310</name>
</gene>
<reference evidence="1 2" key="1">
    <citation type="submission" date="2014-11" db="EMBL/GenBank/DDBJ databases">
        <title>Draft Genome Sequences of Paenibacillus polymyxa NRRL B-30509 and Paenibacillus terrae NRRL B-30644, Strains from a Poultry Environment that Produce Tridecaptin A and Paenicidins.</title>
        <authorList>
            <person name="van Belkum M.J."/>
            <person name="Lohans C.T."/>
            <person name="Vederas J.C."/>
        </authorList>
    </citation>
    <scope>NUCLEOTIDE SEQUENCE [LARGE SCALE GENOMIC DNA]</scope>
    <source>
        <strain evidence="1 2">NRRL B-30644</strain>
    </source>
</reference>
<keyword evidence="2" id="KW-1185">Reference proteome</keyword>
<sequence>MGDNNSSFKTSGFNFELINSIQQNVNLIRSFSPINEHANKSFKLFSPITKNVQDITGAFHSVTLNVNQIMNMDLLTNHFNEACERNAKDGWCMSAHMTIGEYKSIAKEEGSQVTKDRLFVRAFESDNYDLYKRETDYITTTAQEGWQDFYDECFYSNNNEKYKAVVPSLVSAIEHELSYEQSDEIGKRLIRRVQSSLVQTGDTSSIIYAISASVLNLLRNIAFGYRGFTEDRMPLINRNWVLHGRDNPTLWNKKDVYRLITMISALRMLNEWNSLVWSQQSEDDPSSVIFD</sequence>
<dbReference type="RefSeq" id="WP_044648365.1">
    <property type="nucleotide sequence ID" value="NZ_JTHP01000061.1"/>
</dbReference>
<dbReference type="OrthoDB" id="2838806at2"/>